<sequence length="301" mass="32812">MGKEGELWDDSALVQAFDDAMSKYKKMHSKNRNEVASVQEQTAALHLEDHAAIRDGGDDNFVSKTETGTIEGKNLAPVEENPCIGLTPEPYVDLSKGVVMQEAINGYTYSQGAEDYNQLLGQYYELEEKRQQILRRLNQFGNWNYQCSGENFSTGAQWGTSTSQEYQLPTSQTSHSAVACSCCPYVSQCCLAPCTTCSACSLGGACNGKTCTDTNAATGSGKLPSVVDSDIVNTAMGAVERAISSMKTNEEMEKKKGNEGDIAQTNNSETDLTVVFNAWYSAGFYTGKYLTEQSFAKNQHK</sequence>
<gene>
    <name evidence="1" type="ORF">Pint_03508</name>
</gene>
<evidence type="ECO:0000313" key="2">
    <source>
        <dbReference type="Proteomes" id="UP001163603"/>
    </source>
</evidence>
<reference evidence="2" key="1">
    <citation type="journal article" date="2023" name="G3 (Bethesda)">
        <title>Genome assembly and association tests identify interacting loci associated with vigor, precocity, and sex in interspecific pistachio rootstocks.</title>
        <authorList>
            <person name="Palmer W."/>
            <person name="Jacygrad E."/>
            <person name="Sagayaradj S."/>
            <person name="Cavanaugh K."/>
            <person name="Han R."/>
            <person name="Bertier L."/>
            <person name="Beede B."/>
            <person name="Kafkas S."/>
            <person name="Golino D."/>
            <person name="Preece J."/>
            <person name="Michelmore R."/>
        </authorList>
    </citation>
    <scope>NUCLEOTIDE SEQUENCE [LARGE SCALE GENOMIC DNA]</scope>
</reference>
<dbReference type="EMBL" id="CM047736">
    <property type="protein sequence ID" value="KAJ0052712.1"/>
    <property type="molecule type" value="Genomic_DNA"/>
</dbReference>
<evidence type="ECO:0000313" key="1">
    <source>
        <dbReference type="EMBL" id="KAJ0052712.1"/>
    </source>
</evidence>
<keyword evidence="2" id="KW-1185">Reference proteome</keyword>
<proteinExistence type="predicted"/>
<comment type="caution">
    <text evidence="1">The sequence shown here is derived from an EMBL/GenBank/DDBJ whole genome shotgun (WGS) entry which is preliminary data.</text>
</comment>
<name>A0ACC0ZL05_9ROSI</name>
<accession>A0ACC0ZL05</accession>
<protein>
    <submittedName>
        <fullName evidence="1">Uncharacterized protein</fullName>
    </submittedName>
</protein>
<dbReference type="Proteomes" id="UP001163603">
    <property type="component" value="Chromosome 1"/>
</dbReference>
<organism evidence="1 2">
    <name type="scientific">Pistacia integerrima</name>
    <dbReference type="NCBI Taxonomy" id="434235"/>
    <lineage>
        <taxon>Eukaryota</taxon>
        <taxon>Viridiplantae</taxon>
        <taxon>Streptophyta</taxon>
        <taxon>Embryophyta</taxon>
        <taxon>Tracheophyta</taxon>
        <taxon>Spermatophyta</taxon>
        <taxon>Magnoliopsida</taxon>
        <taxon>eudicotyledons</taxon>
        <taxon>Gunneridae</taxon>
        <taxon>Pentapetalae</taxon>
        <taxon>rosids</taxon>
        <taxon>malvids</taxon>
        <taxon>Sapindales</taxon>
        <taxon>Anacardiaceae</taxon>
        <taxon>Pistacia</taxon>
    </lineage>
</organism>